<keyword evidence="4" id="KW-0156">Chromatin regulator</keyword>
<dbReference type="SMART" id="SM00558">
    <property type="entry name" value="JmjC"/>
    <property type="match status" value="1"/>
</dbReference>
<dbReference type="GO" id="GO:0005634">
    <property type="term" value="C:nucleus"/>
    <property type="evidence" value="ECO:0007669"/>
    <property type="project" value="UniProtKB-SubCell"/>
</dbReference>
<keyword evidence="8" id="KW-0805">Transcription regulation</keyword>
<keyword evidence="12" id="KW-0131">Cell cycle</keyword>
<dbReference type="GO" id="GO:0046872">
    <property type="term" value="F:metal ion binding"/>
    <property type="evidence" value="ECO:0007669"/>
    <property type="project" value="UniProtKB-KW"/>
</dbReference>
<evidence type="ECO:0000256" key="6">
    <source>
        <dbReference type="ARBA" id="ARBA00023002"/>
    </source>
</evidence>
<organism evidence="16 17">
    <name type="scientific">Batillaria attramentaria</name>
    <dbReference type="NCBI Taxonomy" id="370345"/>
    <lineage>
        <taxon>Eukaryota</taxon>
        <taxon>Metazoa</taxon>
        <taxon>Spiralia</taxon>
        <taxon>Lophotrochozoa</taxon>
        <taxon>Mollusca</taxon>
        <taxon>Gastropoda</taxon>
        <taxon>Caenogastropoda</taxon>
        <taxon>Sorbeoconcha</taxon>
        <taxon>Cerithioidea</taxon>
        <taxon>Batillariidae</taxon>
        <taxon>Batillaria</taxon>
    </lineage>
</organism>
<gene>
    <name evidence="16" type="ORF">BaRGS_00038417</name>
</gene>
<keyword evidence="3" id="KW-0479">Metal-binding</keyword>
<evidence type="ECO:0000256" key="4">
    <source>
        <dbReference type="ARBA" id="ARBA00022853"/>
    </source>
</evidence>
<comment type="cofactor">
    <cofactor evidence="1">
        <name>Fe(2+)</name>
        <dbReference type="ChEBI" id="CHEBI:29033"/>
    </cofactor>
</comment>
<evidence type="ECO:0000256" key="5">
    <source>
        <dbReference type="ARBA" id="ARBA00022964"/>
    </source>
</evidence>
<dbReference type="GO" id="GO:0010468">
    <property type="term" value="P:regulation of gene expression"/>
    <property type="evidence" value="ECO:0007669"/>
    <property type="project" value="UniProtKB-ARBA"/>
</dbReference>
<dbReference type="PANTHER" id="PTHR12461:SF106">
    <property type="entry name" value="BIFUNCTIONAL PEPTIDASE AND ARGINYL-HYDROXYLASE JMJD5"/>
    <property type="match status" value="1"/>
</dbReference>
<dbReference type="EMBL" id="JACVVK020000619">
    <property type="protein sequence ID" value="KAK7462532.1"/>
    <property type="molecule type" value="Genomic_DNA"/>
</dbReference>
<evidence type="ECO:0000256" key="12">
    <source>
        <dbReference type="ARBA" id="ARBA00023306"/>
    </source>
</evidence>
<dbReference type="GO" id="GO:0003682">
    <property type="term" value="F:chromatin binding"/>
    <property type="evidence" value="ECO:0007669"/>
    <property type="project" value="UniProtKB-ARBA"/>
</dbReference>
<keyword evidence="11" id="KW-0539">Nucleus</keyword>
<evidence type="ECO:0000256" key="14">
    <source>
        <dbReference type="SAM" id="MobiDB-lite"/>
    </source>
</evidence>
<dbReference type="GO" id="GO:0006325">
    <property type="term" value="P:chromatin organization"/>
    <property type="evidence" value="ECO:0007669"/>
    <property type="project" value="UniProtKB-KW"/>
</dbReference>
<evidence type="ECO:0000313" key="17">
    <source>
        <dbReference type="Proteomes" id="UP001519460"/>
    </source>
</evidence>
<feature type="compositionally biased region" description="Basic and acidic residues" evidence="14">
    <location>
        <begin position="184"/>
        <end position="200"/>
    </location>
</feature>
<keyword evidence="10" id="KW-0804">Transcription</keyword>
<evidence type="ECO:0000256" key="8">
    <source>
        <dbReference type="ARBA" id="ARBA00023015"/>
    </source>
</evidence>
<evidence type="ECO:0000256" key="9">
    <source>
        <dbReference type="ARBA" id="ARBA00023108"/>
    </source>
</evidence>
<evidence type="ECO:0000256" key="10">
    <source>
        <dbReference type="ARBA" id="ARBA00023163"/>
    </source>
</evidence>
<dbReference type="InterPro" id="IPR056520">
    <property type="entry name" value="ARM_KDM8_N"/>
</dbReference>
<evidence type="ECO:0000256" key="1">
    <source>
        <dbReference type="ARBA" id="ARBA00001954"/>
    </source>
</evidence>
<evidence type="ECO:0000256" key="11">
    <source>
        <dbReference type="ARBA" id="ARBA00023242"/>
    </source>
</evidence>
<comment type="subcellular location">
    <subcellularLocation>
        <location evidence="2">Nucleus</location>
    </subcellularLocation>
</comment>
<dbReference type="Pfam" id="PF13621">
    <property type="entry name" value="Cupin_8"/>
    <property type="match status" value="1"/>
</dbReference>
<evidence type="ECO:0000313" key="16">
    <source>
        <dbReference type="EMBL" id="KAK7462532.1"/>
    </source>
</evidence>
<reference evidence="16 17" key="1">
    <citation type="journal article" date="2023" name="Sci. Data">
        <title>Genome assembly of the Korean intertidal mud-creeper Batillaria attramentaria.</title>
        <authorList>
            <person name="Patra A.K."/>
            <person name="Ho P.T."/>
            <person name="Jun S."/>
            <person name="Lee S.J."/>
            <person name="Kim Y."/>
            <person name="Won Y.J."/>
        </authorList>
    </citation>
    <scope>NUCLEOTIDE SEQUENCE [LARGE SCALE GENOMIC DNA]</scope>
    <source>
        <strain evidence="16">Wonlab-2016</strain>
    </source>
</reference>
<dbReference type="InterPro" id="IPR003347">
    <property type="entry name" value="JmjC_dom"/>
</dbReference>
<accession>A0ABD0J5S1</accession>
<dbReference type="FunFam" id="2.60.120.650:FF:000019">
    <property type="entry name" value="Bifunctional peptidase and arginyl-hydroxylase JMJD5"/>
    <property type="match status" value="1"/>
</dbReference>
<dbReference type="GO" id="GO:0031648">
    <property type="term" value="P:protein destabilization"/>
    <property type="evidence" value="ECO:0007669"/>
    <property type="project" value="UniProtKB-ARBA"/>
</dbReference>
<feature type="compositionally biased region" description="Polar residues" evidence="14">
    <location>
        <begin position="165"/>
        <end position="178"/>
    </location>
</feature>
<dbReference type="PANTHER" id="PTHR12461">
    <property type="entry name" value="HYPOXIA-INDUCIBLE FACTOR 1 ALPHA INHIBITOR-RELATED"/>
    <property type="match status" value="1"/>
</dbReference>
<keyword evidence="7" id="KW-0408">Iron</keyword>
<dbReference type="PROSITE" id="PS51184">
    <property type="entry name" value="JMJC"/>
    <property type="match status" value="1"/>
</dbReference>
<evidence type="ECO:0000256" key="13">
    <source>
        <dbReference type="ARBA" id="ARBA00049800"/>
    </source>
</evidence>
<evidence type="ECO:0000256" key="3">
    <source>
        <dbReference type="ARBA" id="ARBA00022723"/>
    </source>
</evidence>
<dbReference type="AlphaFoldDB" id="A0ABD0J5S1"/>
<dbReference type="Pfam" id="PF24472">
    <property type="entry name" value="ARM_KDM8_N"/>
    <property type="match status" value="1"/>
</dbReference>
<evidence type="ECO:0000256" key="2">
    <source>
        <dbReference type="ARBA" id="ARBA00004123"/>
    </source>
</evidence>
<keyword evidence="17" id="KW-1185">Reference proteome</keyword>
<keyword evidence="5" id="KW-0223">Dioxygenase</keyword>
<comment type="caution">
    <text evidence="16">The sequence shown here is derived from an EMBL/GenBank/DDBJ whole genome shotgun (WGS) entry which is preliminary data.</text>
</comment>
<dbReference type="SUPFAM" id="SSF51197">
    <property type="entry name" value="Clavaminate synthase-like"/>
    <property type="match status" value="1"/>
</dbReference>
<evidence type="ECO:0000259" key="15">
    <source>
        <dbReference type="PROSITE" id="PS51184"/>
    </source>
</evidence>
<name>A0ABD0J5S1_9CAEN</name>
<proteinExistence type="predicted"/>
<sequence>MTTEEKKGSSSIPDPPAYPPLGSLSNILPVSATELLSYIPDLPSLGAAFESKLTSAAENLYSQNFGQCFETCNVLLDQAWEKLNTGHWKDVDVNWRYAFTLASMLKALSQCRLLNDSERNIDHADILKTCDIGLLMGQPIMDNVLARMSRKFRESFSSLRDKVSGDNTLDTEQNNSGQLPCKIARQDNDVDNDADSKTESKTVSPTLSKAHEVPHCCCPSVEMFNATFFDLQHPVVVTDAIGYWPAFTTRKWSLAYLRDIAGARTVPVEIGSRYTEDDWTQKLMTVNEFIDEYITNPKSDTKGYLAQHNLFDQISELKDDISVPVYCCLGNDEDVDINAWFGPAGTVSPLHQDPKHNFLCQVMGEKYVRLYSPDYTEHMYPHPTKLLDNTSQVDCENPDLEKFPKFKDAVYLECVLKPGDMLYIPPKHWHFVRSLSVSFSVSFWWQ</sequence>
<protein>
    <recommendedName>
        <fullName evidence="13">JmjC domain-containing protein 5</fullName>
    </recommendedName>
</protein>
<keyword evidence="6" id="KW-0560">Oxidoreductase</keyword>
<dbReference type="Proteomes" id="UP001519460">
    <property type="component" value="Unassembled WGS sequence"/>
</dbReference>
<feature type="region of interest" description="Disordered" evidence="14">
    <location>
        <begin position="161"/>
        <end position="206"/>
    </location>
</feature>
<feature type="domain" description="JmjC" evidence="15">
    <location>
        <begin position="285"/>
        <end position="446"/>
    </location>
</feature>
<dbReference type="GO" id="GO:0048511">
    <property type="term" value="P:rhythmic process"/>
    <property type="evidence" value="ECO:0007669"/>
    <property type="project" value="UniProtKB-KW"/>
</dbReference>
<evidence type="ECO:0000256" key="7">
    <source>
        <dbReference type="ARBA" id="ARBA00023004"/>
    </source>
</evidence>
<dbReference type="Gene3D" id="2.60.120.650">
    <property type="entry name" value="Cupin"/>
    <property type="match status" value="1"/>
</dbReference>
<keyword evidence="9" id="KW-0090">Biological rhythms</keyword>
<dbReference type="GO" id="GO:0051213">
    <property type="term" value="F:dioxygenase activity"/>
    <property type="evidence" value="ECO:0007669"/>
    <property type="project" value="UniProtKB-KW"/>
</dbReference>
<dbReference type="InterPro" id="IPR041667">
    <property type="entry name" value="Cupin_8"/>
</dbReference>